<proteinExistence type="predicted"/>
<dbReference type="GeneID" id="108252397"/>
<dbReference type="PANTHER" id="PTHR35385:SF2">
    <property type="entry name" value="PROTEIN B, PUTATIVE-RELATED"/>
    <property type="match status" value="1"/>
</dbReference>
<evidence type="ECO:0000313" key="1">
    <source>
        <dbReference type="Proteomes" id="UP000079169"/>
    </source>
</evidence>
<dbReference type="KEGG" id="dci:108252397"/>
<dbReference type="STRING" id="121845.A0A1S4EBV8"/>
<gene>
    <name evidence="2" type="primary">LOC108252397</name>
</gene>
<dbReference type="PANTHER" id="PTHR35385">
    <property type="entry name" value="PROTEIN B, PUTATIVE-RELATED-RELATED"/>
    <property type="match status" value="1"/>
</dbReference>
<sequence>MDKNKLKPEEETNETVKIEVEDQDTKMSSIYDTNIGLPVFPSQFQYMVRSNYEILSTIKTAEEAEEFINDYSTNSCSEWRVLRTYTKNPINVLYKRAWRCQYNVQQRRRKVKDINRIKSSKNCQCPGFICIAVYTHGIKKKQVYSSTIKLNLDHNHGLNTKDVLRYRTLDPSIKDKIINMFQYGHGASAAIKIHLLDLLLINEDQYFSLLSDGKYKPSVSQIQHYLNNIKKDLQCLQLKDIIEDYLFCNPEAQIRYFFIQSEVNKVITIITPLMRKVHQHISRSGDLVSISISPNINRLGIRLVTLSTHCALGTLPLGLLIIQQSGEVPGQKSNVLAETLHEFRSHLPEDVFYGRGYPQVILTENALVPTVSAVWTQSTVLVSQSSVLHSVWKWLQDPQNAINFTEREGEIFPLAPPFLGFKILRTPLTSPNEKTSSKPFLIKNQLKNWEPLSWPLSKWFDLFNIQSSLIFRCRENGCSKMDIGQHLQDVCLDEMTLLLRRHQTLQDIKETSITKKTTIERLSSESLGNANVQELAPLSKEEFREFCWKKCPCMRRFLEGNSENGTRVCEKESQTSDLVMSRCEKSKNIIQTLVSSQEEQEVSQSIKLESLESIVRQFPEVFSGAVIQKTGVGSQEQAIFLQNRLGGDEGVYTIAQDTSQSGNGVFDLSDNVIIIDPKLRKVDKEEDEDVKRFERIYRRIMQNPSNYKTVMRNMIEVYDAICDDVES</sequence>
<dbReference type="Proteomes" id="UP000079169">
    <property type="component" value="Unplaced"/>
</dbReference>
<organism evidence="1 2">
    <name type="scientific">Diaphorina citri</name>
    <name type="common">Asian citrus psyllid</name>
    <dbReference type="NCBI Taxonomy" id="121845"/>
    <lineage>
        <taxon>Eukaryota</taxon>
        <taxon>Metazoa</taxon>
        <taxon>Ecdysozoa</taxon>
        <taxon>Arthropoda</taxon>
        <taxon>Hexapoda</taxon>
        <taxon>Insecta</taxon>
        <taxon>Pterygota</taxon>
        <taxon>Neoptera</taxon>
        <taxon>Paraneoptera</taxon>
        <taxon>Hemiptera</taxon>
        <taxon>Sternorrhyncha</taxon>
        <taxon>Psylloidea</taxon>
        <taxon>Psyllidae</taxon>
        <taxon>Diaphorininae</taxon>
        <taxon>Diaphorina</taxon>
    </lineage>
</organism>
<reference evidence="2" key="1">
    <citation type="submission" date="2025-08" db="UniProtKB">
        <authorList>
            <consortium name="RefSeq"/>
        </authorList>
    </citation>
    <scope>IDENTIFICATION</scope>
</reference>
<dbReference type="RefSeq" id="XP_017299569.2">
    <property type="nucleotide sequence ID" value="XM_017444080.2"/>
</dbReference>
<keyword evidence="1" id="KW-1185">Reference proteome</keyword>
<protein>
    <submittedName>
        <fullName evidence="2">Uncharacterized protein LOC108252397</fullName>
    </submittedName>
</protein>
<name>A0A1S4EBV8_DIACI</name>
<dbReference type="AlphaFoldDB" id="A0A1S4EBV8"/>
<accession>A0A1S4EBV8</accession>
<dbReference type="PaxDb" id="121845-A0A1S4EBV8"/>
<evidence type="ECO:0000313" key="2">
    <source>
        <dbReference type="RefSeq" id="XP_017299569.2"/>
    </source>
</evidence>